<dbReference type="PANTHER" id="PTHR42830:SF2">
    <property type="entry name" value="OSMC_OHR FAMILY PROTEIN"/>
    <property type="match status" value="1"/>
</dbReference>
<reference evidence="2" key="1">
    <citation type="submission" date="2017-10" db="EMBL/GenBank/DDBJ databases">
        <authorList>
            <person name="Kravchenko I.K."/>
            <person name="Grouzdev D.S."/>
        </authorList>
    </citation>
    <scope>NUCLEOTIDE SEQUENCE [LARGE SCALE GENOMIC DNA]</scope>
    <source>
        <strain evidence="2">B2</strain>
    </source>
</reference>
<dbReference type="PANTHER" id="PTHR42830">
    <property type="entry name" value="OSMOTICALLY INDUCIBLE FAMILY PROTEIN"/>
    <property type="match status" value="1"/>
</dbReference>
<sequence length="165" mass="17752">MAHREHRYAVRLDWTGNLGTGTSSYRAYSRDHTLSAGTKPAIPATSDAAFRGDPARWNPEEMLVGALSSCHQLWYLHLCSAAGIVVTGYSDDADGMMEEETDGGGQFTAVVLRPRVTLAPGSDAGKALALHHEAAEKCFIARSVNFPVRHEPAVEVEGEAAGDER</sequence>
<name>A0A2B8B9J6_9PROT</name>
<organism evidence="1 2">
    <name type="scientific">Azospirillum palustre</name>
    <dbReference type="NCBI Taxonomy" id="2044885"/>
    <lineage>
        <taxon>Bacteria</taxon>
        <taxon>Pseudomonadati</taxon>
        <taxon>Pseudomonadota</taxon>
        <taxon>Alphaproteobacteria</taxon>
        <taxon>Rhodospirillales</taxon>
        <taxon>Azospirillaceae</taxon>
        <taxon>Azospirillum</taxon>
    </lineage>
</organism>
<dbReference type="InterPro" id="IPR015946">
    <property type="entry name" value="KH_dom-like_a/b"/>
</dbReference>
<gene>
    <name evidence="1" type="ORF">CRT60_18975</name>
</gene>
<dbReference type="Pfam" id="PF02566">
    <property type="entry name" value="OsmC"/>
    <property type="match status" value="1"/>
</dbReference>
<accession>A0A2B8B9J6</accession>
<dbReference type="SUPFAM" id="SSF82784">
    <property type="entry name" value="OsmC-like"/>
    <property type="match status" value="1"/>
</dbReference>
<dbReference type="InterPro" id="IPR003718">
    <property type="entry name" value="OsmC/Ohr_fam"/>
</dbReference>
<dbReference type="Gene3D" id="3.30.300.20">
    <property type="match status" value="1"/>
</dbReference>
<dbReference type="EMBL" id="PDKW01000042">
    <property type="protein sequence ID" value="PGH55396.1"/>
    <property type="molecule type" value="Genomic_DNA"/>
</dbReference>
<evidence type="ECO:0000313" key="2">
    <source>
        <dbReference type="Proteomes" id="UP000225379"/>
    </source>
</evidence>
<dbReference type="Proteomes" id="UP000225379">
    <property type="component" value="Unassembled WGS sequence"/>
</dbReference>
<evidence type="ECO:0000313" key="1">
    <source>
        <dbReference type="EMBL" id="PGH55396.1"/>
    </source>
</evidence>
<dbReference type="OrthoDB" id="9795405at2"/>
<dbReference type="InterPro" id="IPR052707">
    <property type="entry name" value="OsmC_Ohr_Peroxiredoxin"/>
</dbReference>
<proteinExistence type="predicted"/>
<dbReference type="RefSeq" id="WP_098738112.1">
    <property type="nucleotide sequence ID" value="NZ_PDKW01000042.1"/>
</dbReference>
<comment type="caution">
    <text evidence="1">The sequence shown here is derived from an EMBL/GenBank/DDBJ whole genome shotgun (WGS) entry which is preliminary data.</text>
</comment>
<dbReference type="AlphaFoldDB" id="A0A2B8B9J6"/>
<keyword evidence="2" id="KW-1185">Reference proteome</keyword>
<dbReference type="InterPro" id="IPR036102">
    <property type="entry name" value="OsmC/Ohrsf"/>
</dbReference>
<protein>
    <submittedName>
        <fullName evidence="1">Peroxiredoxin</fullName>
    </submittedName>
</protein>